<dbReference type="AlphaFoldDB" id="A0A0A8Z5E6"/>
<dbReference type="EMBL" id="GBRH01267828">
    <property type="protein sequence ID" value="JAD30067.1"/>
    <property type="molecule type" value="Transcribed_RNA"/>
</dbReference>
<sequence>MLLPRHPLTALCSLNSSSFVICVSYMAYSVCPAHRNKQREPLIIFL</sequence>
<evidence type="ECO:0000313" key="1">
    <source>
        <dbReference type="EMBL" id="JAD30067.1"/>
    </source>
</evidence>
<name>A0A0A8Z5E6_ARUDO</name>
<protein>
    <submittedName>
        <fullName evidence="1">Uncharacterized protein</fullName>
    </submittedName>
</protein>
<accession>A0A0A8Z5E6</accession>
<organism evidence="1">
    <name type="scientific">Arundo donax</name>
    <name type="common">Giant reed</name>
    <name type="synonym">Donax arundinaceus</name>
    <dbReference type="NCBI Taxonomy" id="35708"/>
    <lineage>
        <taxon>Eukaryota</taxon>
        <taxon>Viridiplantae</taxon>
        <taxon>Streptophyta</taxon>
        <taxon>Embryophyta</taxon>
        <taxon>Tracheophyta</taxon>
        <taxon>Spermatophyta</taxon>
        <taxon>Magnoliopsida</taxon>
        <taxon>Liliopsida</taxon>
        <taxon>Poales</taxon>
        <taxon>Poaceae</taxon>
        <taxon>PACMAD clade</taxon>
        <taxon>Arundinoideae</taxon>
        <taxon>Arundineae</taxon>
        <taxon>Arundo</taxon>
    </lineage>
</organism>
<reference evidence="1" key="1">
    <citation type="submission" date="2014-09" db="EMBL/GenBank/DDBJ databases">
        <authorList>
            <person name="Magalhaes I.L.F."/>
            <person name="Oliveira U."/>
            <person name="Santos F.R."/>
            <person name="Vidigal T.H.D.A."/>
            <person name="Brescovit A.D."/>
            <person name="Santos A.J."/>
        </authorList>
    </citation>
    <scope>NUCLEOTIDE SEQUENCE</scope>
    <source>
        <tissue evidence="1">Shoot tissue taken approximately 20 cm above the soil surface</tissue>
    </source>
</reference>
<proteinExistence type="predicted"/>
<reference evidence="1" key="2">
    <citation type="journal article" date="2015" name="Data Brief">
        <title>Shoot transcriptome of the giant reed, Arundo donax.</title>
        <authorList>
            <person name="Barrero R.A."/>
            <person name="Guerrero F.D."/>
            <person name="Moolhuijzen P."/>
            <person name="Goolsby J.A."/>
            <person name="Tidwell J."/>
            <person name="Bellgard S.E."/>
            <person name="Bellgard M.I."/>
        </authorList>
    </citation>
    <scope>NUCLEOTIDE SEQUENCE</scope>
    <source>
        <tissue evidence="1">Shoot tissue taken approximately 20 cm above the soil surface</tissue>
    </source>
</reference>